<dbReference type="Gene3D" id="3.40.250.10">
    <property type="entry name" value="Rhodanese-like domain"/>
    <property type="match status" value="1"/>
</dbReference>
<dbReference type="Pfam" id="PF00581">
    <property type="entry name" value="Rhodanese"/>
    <property type="match status" value="1"/>
</dbReference>
<organism evidence="2 3">
    <name type="scientific">Candidatus Gallibacteroides avistercoris</name>
    <dbReference type="NCBI Taxonomy" id="2840833"/>
    <lineage>
        <taxon>Bacteria</taxon>
        <taxon>Pseudomonadati</taxon>
        <taxon>Bacteroidota</taxon>
        <taxon>Bacteroidia</taxon>
        <taxon>Bacteroidales</taxon>
        <taxon>Bacteroidaceae</taxon>
        <taxon>Bacteroidaceae incertae sedis</taxon>
        <taxon>Candidatus Gallibacteroides</taxon>
    </lineage>
</organism>
<dbReference type="PANTHER" id="PTHR43031:SF1">
    <property type="entry name" value="PYRIDINE NUCLEOTIDE-DISULPHIDE OXIDOREDUCTASE"/>
    <property type="match status" value="1"/>
</dbReference>
<name>A0A9D1M8R1_9BACT</name>
<sequence>MKNLFLLLMLLPFIGGSCSQQKNYQSMSTPEFQQLLSDDAIQIVDARTPEEYRQGHIEKAVNMDIKSLDFDKQIQALDAGKPVAVYCKGGVRSKKAADKLSKAGFKKIYDLDKGLDDWIKHNYPVVKSEK</sequence>
<dbReference type="PROSITE" id="PS50206">
    <property type="entry name" value="RHODANESE_3"/>
    <property type="match status" value="1"/>
</dbReference>
<dbReference type="AlphaFoldDB" id="A0A9D1M8R1"/>
<reference evidence="2" key="2">
    <citation type="journal article" date="2021" name="PeerJ">
        <title>Extensive microbial diversity within the chicken gut microbiome revealed by metagenomics and culture.</title>
        <authorList>
            <person name="Gilroy R."/>
            <person name="Ravi A."/>
            <person name="Getino M."/>
            <person name="Pursley I."/>
            <person name="Horton D.L."/>
            <person name="Alikhan N.F."/>
            <person name="Baker D."/>
            <person name="Gharbi K."/>
            <person name="Hall N."/>
            <person name="Watson M."/>
            <person name="Adriaenssens E.M."/>
            <person name="Foster-Nyarko E."/>
            <person name="Jarju S."/>
            <person name="Secka A."/>
            <person name="Antonio M."/>
            <person name="Oren A."/>
            <person name="Chaudhuri R.R."/>
            <person name="La Ragione R."/>
            <person name="Hildebrand F."/>
            <person name="Pallen M.J."/>
        </authorList>
    </citation>
    <scope>NUCLEOTIDE SEQUENCE</scope>
    <source>
        <strain evidence="2">CHK158-818</strain>
    </source>
</reference>
<evidence type="ECO:0000259" key="1">
    <source>
        <dbReference type="PROSITE" id="PS50206"/>
    </source>
</evidence>
<feature type="domain" description="Rhodanese" evidence="1">
    <location>
        <begin position="37"/>
        <end position="127"/>
    </location>
</feature>
<accession>A0A9D1M8R1</accession>
<dbReference type="InterPro" id="IPR001763">
    <property type="entry name" value="Rhodanese-like_dom"/>
</dbReference>
<dbReference type="PANTHER" id="PTHR43031">
    <property type="entry name" value="FAD-DEPENDENT OXIDOREDUCTASE"/>
    <property type="match status" value="1"/>
</dbReference>
<gene>
    <name evidence="2" type="ORF">IAB03_07675</name>
</gene>
<dbReference type="InterPro" id="IPR050229">
    <property type="entry name" value="GlpE_sulfurtransferase"/>
</dbReference>
<dbReference type="InterPro" id="IPR036873">
    <property type="entry name" value="Rhodanese-like_dom_sf"/>
</dbReference>
<protein>
    <submittedName>
        <fullName evidence="2">Rhodanese-like domain-containing protein</fullName>
    </submittedName>
</protein>
<evidence type="ECO:0000313" key="2">
    <source>
        <dbReference type="EMBL" id="HIU55665.1"/>
    </source>
</evidence>
<dbReference type="SUPFAM" id="SSF52821">
    <property type="entry name" value="Rhodanese/Cell cycle control phosphatase"/>
    <property type="match status" value="1"/>
</dbReference>
<proteinExistence type="predicted"/>
<comment type="caution">
    <text evidence="2">The sequence shown here is derived from an EMBL/GenBank/DDBJ whole genome shotgun (WGS) entry which is preliminary data.</text>
</comment>
<dbReference type="Proteomes" id="UP000824112">
    <property type="component" value="Unassembled WGS sequence"/>
</dbReference>
<reference evidence="2" key="1">
    <citation type="submission" date="2020-10" db="EMBL/GenBank/DDBJ databases">
        <authorList>
            <person name="Gilroy R."/>
        </authorList>
    </citation>
    <scope>NUCLEOTIDE SEQUENCE</scope>
    <source>
        <strain evidence="2">CHK158-818</strain>
    </source>
</reference>
<dbReference type="CDD" id="cd00158">
    <property type="entry name" value="RHOD"/>
    <property type="match status" value="1"/>
</dbReference>
<dbReference type="PROSITE" id="PS51257">
    <property type="entry name" value="PROKAR_LIPOPROTEIN"/>
    <property type="match status" value="1"/>
</dbReference>
<dbReference type="SMART" id="SM00450">
    <property type="entry name" value="RHOD"/>
    <property type="match status" value="1"/>
</dbReference>
<evidence type="ECO:0000313" key="3">
    <source>
        <dbReference type="Proteomes" id="UP000824112"/>
    </source>
</evidence>
<dbReference type="EMBL" id="DVNA01000171">
    <property type="protein sequence ID" value="HIU55665.1"/>
    <property type="molecule type" value="Genomic_DNA"/>
</dbReference>